<gene>
    <name evidence="1" type="ORF">RRF57_011669</name>
</gene>
<name>A0AAN7ZA74_9PEZI</name>
<dbReference type="Proteomes" id="UP001305414">
    <property type="component" value="Unassembled WGS sequence"/>
</dbReference>
<protein>
    <submittedName>
        <fullName evidence="1">Uncharacterized protein</fullName>
    </submittedName>
</protein>
<dbReference type="EMBL" id="JAWHQM010000060">
    <property type="protein sequence ID" value="KAK5635957.1"/>
    <property type="molecule type" value="Genomic_DNA"/>
</dbReference>
<organism evidence="1 2">
    <name type="scientific">Xylaria bambusicola</name>
    <dbReference type="NCBI Taxonomy" id="326684"/>
    <lineage>
        <taxon>Eukaryota</taxon>
        <taxon>Fungi</taxon>
        <taxon>Dikarya</taxon>
        <taxon>Ascomycota</taxon>
        <taxon>Pezizomycotina</taxon>
        <taxon>Sordariomycetes</taxon>
        <taxon>Xylariomycetidae</taxon>
        <taxon>Xylariales</taxon>
        <taxon>Xylariaceae</taxon>
        <taxon>Xylaria</taxon>
    </lineage>
</organism>
<proteinExistence type="predicted"/>
<keyword evidence="2" id="KW-1185">Reference proteome</keyword>
<evidence type="ECO:0000313" key="2">
    <source>
        <dbReference type="Proteomes" id="UP001305414"/>
    </source>
</evidence>
<comment type="caution">
    <text evidence="1">The sequence shown here is derived from an EMBL/GenBank/DDBJ whole genome shotgun (WGS) entry which is preliminary data.</text>
</comment>
<dbReference type="AlphaFoldDB" id="A0AAN7ZA74"/>
<accession>A0AAN7ZA74</accession>
<evidence type="ECO:0000313" key="1">
    <source>
        <dbReference type="EMBL" id="KAK5635957.1"/>
    </source>
</evidence>
<reference evidence="1 2" key="1">
    <citation type="submission" date="2023-10" db="EMBL/GenBank/DDBJ databases">
        <title>Draft genome sequence of Xylaria bambusicola isolate GMP-LS, the root and basal stem rot pathogen of sugarcane in Indonesia.</title>
        <authorList>
            <person name="Selvaraj P."/>
            <person name="Muralishankar V."/>
            <person name="Muruganantham S."/>
            <person name="Sp S."/>
            <person name="Haryani S."/>
            <person name="Lau K.J.X."/>
            <person name="Naqvi N.I."/>
        </authorList>
    </citation>
    <scope>NUCLEOTIDE SEQUENCE [LARGE SCALE GENOMIC DNA]</scope>
    <source>
        <strain evidence="1">GMP-LS</strain>
    </source>
</reference>
<sequence>MRNSAAEITHKLFDGLLTILAIPARECGPCVAVKRIPSRNEIEVTVTKRRLANDGAMLVFSAAIV</sequence>